<dbReference type="GO" id="GO:0005524">
    <property type="term" value="F:ATP binding"/>
    <property type="evidence" value="ECO:0007669"/>
    <property type="project" value="UniProtKB-UniRule"/>
</dbReference>
<keyword evidence="10" id="KW-1185">Reference proteome</keyword>
<keyword evidence="2" id="KW-0808">Transferase</keyword>
<evidence type="ECO:0000256" key="7">
    <source>
        <dbReference type="RuleBase" id="RU362109"/>
    </source>
</evidence>
<dbReference type="PROSITE" id="PS00183">
    <property type="entry name" value="UBC_1"/>
    <property type="match status" value="1"/>
</dbReference>
<evidence type="ECO:0000256" key="4">
    <source>
        <dbReference type="ARBA" id="ARBA00022786"/>
    </source>
</evidence>
<accession>A0A1Y2CTB6</accession>
<gene>
    <name evidence="9" type="ORF">BCR33DRAFT_713924</name>
</gene>
<dbReference type="FunFam" id="3.10.110.10:FF:000003">
    <property type="entry name" value="Ubiquitin-conjugating enzyme E2 E3"/>
    <property type="match status" value="1"/>
</dbReference>
<dbReference type="InterPro" id="IPR000608">
    <property type="entry name" value="UBC"/>
</dbReference>
<dbReference type="AlphaFoldDB" id="A0A1Y2CTB6"/>
<evidence type="ECO:0000256" key="2">
    <source>
        <dbReference type="ARBA" id="ARBA00022679"/>
    </source>
</evidence>
<evidence type="ECO:0000313" key="9">
    <source>
        <dbReference type="EMBL" id="ORY49605.1"/>
    </source>
</evidence>
<dbReference type="GO" id="GO:0061631">
    <property type="term" value="F:ubiquitin conjugating enzyme activity"/>
    <property type="evidence" value="ECO:0007669"/>
    <property type="project" value="UniProtKB-EC"/>
</dbReference>
<dbReference type="Gene3D" id="3.10.110.10">
    <property type="entry name" value="Ubiquitin Conjugating Enzyme"/>
    <property type="match status" value="1"/>
</dbReference>
<comment type="caution">
    <text evidence="9">The sequence shown here is derived from an EMBL/GenBank/DDBJ whole genome shotgun (WGS) entry which is preliminary data.</text>
</comment>
<evidence type="ECO:0000256" key="6">
    <source>
        <dbReference type="PROSITE-ProRule" id="PRU10133"/>
    </source>
</evidence>
<dbReference type="CDD" id="cd23793">
    <property type="entry name" value="UBCc_UBE2E"/>
    <property type="match status" value="1"/>
</dbReference>
<protein>
    <recommendedName>
        <fullName evidence="1">E2 ubiquitin-conjugating enzyme</fullName>
        <ecNumber evidence="1">2.3.2.23</ecNumber>
    </recommendedName>
</protein>
<dbReference type="PANTHER" id="PTHR24068">
    <property type="entry name" value="UBIQUITIN-CONJUGATING ENZYME E2"/>
    <property type="match status" value="1"/>
</dbReference>
<dbReference type="InterPro" id="IPR023313">
    <property type="entry name" value="UBQ-conjugating_AS"/>
</dbReference>
<reference evidence="9 10" key="1">
    <citation type="submission" date="2016-07" db="EMBL/GenBank/DDBJ databases">
        <title>Pervasive Adenine N6-methylation of Active Genes in Fungi.</title>
        <authorList>
            <consortium name="DOE Joint Genome Institute"/>
            <person name="Mondo S.J."/>
            <person name="Dannebaum R.O."/>
            <person name="Kuo R.C."/>
            <person name="Labutti K."/>
            <person name="Haridas S."/>
            <person name="Kuo A."/>
            <person name="Salamov A."/>
            <person name="Ahrendt S.R."/>
            <person name="Lipzen A."/>
            <person name="Sullivan W."/>
            <person name="Andreopoulos W.B."/>
            <person name="Clum A."/>
            <person name="Lindquist E."/>
            <person name="Daum C."/>
            <person name="Ramamoorthy G.K."/>
            <person name="Gryganskyi A."/>
            <person name="Culley D."/>
            <person name="Magnuson J.K."/>
            <person name="James T.Y."/>
            <person name="O'Malley M.A."/>
            <person name="Stajich J.E."/>
            <person name="Spatafora J.W."/>
            <person name="Visel A."/>
            <person name="Grigoriev I.V."/>
        </authorList>
    </citation>
    <scope>NUCLEOTIDE SEQUENCE [LARGE SCALE GENOMIC DNA]</scope>
    <source>
        <strain evidence="9 10">JEL800</strain>
    </source>
</reference>
<dbReference type="SMART" id="SM00212">
    <property type="entry name" value="UBCc"/>
    <property type="match status" value="1"/>
</dbReference>
<dbReference type="OrthoDB" id="7851174at2759"/>
<feature type="active site" description="Glycyl thioester intermediate" evidence="6">
    <location>
        <position position="92"/>
    </location>
</feature>
<comment type="similarity">
    <text evidence="7">Belongs to the ubiquitin-conjugating enzyme family.</text>
</comment>
<organism evidence="9 10">
    <name type="scientific">Rhizoclosmatium globosum</name>
    <dbReference type="NCBI Taxonomy" id="329046"/>
    <lineage>
        <taxon>Eukaryota</taxon>
        <taxon>Fungi</taxon>
        <taxon>Fungi incertae sedis</taxon>
        <taxon>Chytridiomycota</taxon>
        <taxon>Chytridiomycota incertae sedis</taxon>
        <taxon>Chytridiomycetes</taxon>
        <taxon>Chytridiales</taxon>
        <taxon>Chytriomycetaceae</taxon>
        <taxon>Rhizoclosmatium</taxon>
    </lineage>
</organism>
<dbReference type="SUPFAM" id="SSF54495">
    <property type="entry name" value="UBC-like"/>
    <property type="match status" value="1"/>
</dbReference>
<dbReference type="EMBL" id="MCGO01000009">
    <property type="protein sequence ID" value="ORY49605.1"/>
    <property type="molecule type" value="Genomic_DNA"/>
</dbReference>
<sequence>MPPKASTNAAKRLQKELAEISLEPPCNCSAGPKGDNLFEWAATIQGPAGSPYQTGIFFLDITFPPEYPFKPPKIQFRTRIYHCNVNAQGGICLDILKDNWSPALTISKVLLSICSLLTDPNPHDPLMANIARQYLKERAEHDETAREWTKRYAS</sequence>
<evidence type="ECO:0000259" key="8">
    <source>
        <dbReference type="PROSITE" id="PS50127"/>
    </source>
</evidence>
<keyword evidence="5 7" id="KW-0067">ATP-binding</keyword>
<dbReference type="Proteomes" id="UP000193642">
    <property type="component" value="Unassembled WGS sequence"/>
</dbReference>
<keyword evidence="4 7" id="KW-0833">Ubl conjugation pathway</keyword>
<dbReference type="STRING" id="329046.A0A1Y2CTB6"/>
<evidence type="ECO:0000256" key="1">
    <source>
        <dbReference type="ARBA" id="ARBA00012486"/>
    </source>
</evidence>
<evidence type="ECO:0000256" key="3">
    <source>
        <dbReference type="ARBA" id="ARBA00022741"/>
    </source>
</evidence>
<keyword evidence="3 7" id="KW-0547">Nucleotide-binding</keyword>
<dbReference type="PROSITE" id="PS50127">
    <property type="entry name" value="UBC_2"/>
    <property type="match status" value="1"/>
</dbReference>
<dbReference type="Pfam" id="PF00179">
    <property type="entry name" value="UQ_con"/>
    <property type="match status" value="1"/>
</dbReference>
<proteinExistence type="inferred from homology"/>
<name>A0A1Y2CTB6_9FUNG</name>
<evidence type="ECO:0000256" key="5">
    <source>
        <dbReference type="ARBA" id="ARBA00022840"/>
    </source>
</evidence>
<dbReference type="InterPro" id="IPR016135">
    <property type="entry name" value="UBQ-conjugating_enzyme/RWD"/>
</dbReference>
<dbReference type="EC" id="2.3.2.23" evidence="1"/>
<feature type="domain" description="UBC core" evidence="8">
    <location>
        <begin position="8"/>
        <end position="154"/>
    </location>
</feature>
<evidence type="ECO:0000313" key="10">
    <source>
        <dbReference type="Proteomes" id="UP000193642"/>
    </source>
</evidence>